<organism evidence="2 3">
    <name type="scientific">Silvimonas iriomotensis</name>
    <dbReference type="NCBI Taxonomy" id="449662"/>
    <lineage>
        <taxon>Bacteria</taxon>
        <taxon>Pseudomonadati</taxon>
        <taxon>Pseudomonadota</taxon>
        <taxon>Betaproteobacteria</taxon>
        <taxon>Neisseriales</taxon>
        <taxon>Chitinibacteraceae</taxon>
        <taxon>Silvimonas</taxon>
    </lineage>
</organism>
<sequence>MTIDLRGSGPVASIMQSAAIRAKPGAPRAGFNLSRHTTPHAPEQGDEPDDTTMDVEAPTPTAAPVMQVMPELSTQVWLRRLQIEKRIAPQNEDGAQGRPAATPASVYDRRSLTPAPAGGGFIEKG</sequence>
<dbReference type="RefSeq" id="WP_188702711.1">
    <property type="nucleotide sequence ID" value="NZ_BMLX01000001.1"/>
</dbReference>
<reference evidence="3" key="1">
    <citation type="journal article" date="2019" name="Int. J. Syst. Evol. Microbiol.">
        <title>The Global Catalogue of Microorganisms (GCM) 10K type strain sequencing project: providing services to taxonomists for standard genome sequencing and annotation.</title>
        <authorList>
            <consortium name="The Broad Institute Genomics Platform"/>
            <consortium name="The Broad Institute Genome Sequencing Center for Infectious Disease"/>
            <person name="Wu L."/>
            <person name="Ma J."/>
        </authorList>
    </citation>
    <scope>NUCLEOTIDE SEQUENCE [LARGE SCALE GENOMIC DNA]</scope>
    <source>
        <strain evidence="3">CGMCC 1.8859</strain>
    </source>
</reference>
<evidence type="ECO:0000313" key="3">
    <source>
        <dbReference type="Proteomes" id="UP000637267"/>
    </source>
</evidence>
<proteinExistence type="predicted"/>
<accession>A0ABQ2P6R8</accession>
<keyword evidence="3" id="KW-1185">Reference proteome</keyword>
<feature type="region of interest" description="Disordered" evidence="1">
    <location>
        <begin position="87"/>
        <end position="125"/>
    </location>
</feature>
<name>A0ABQ2P6R8_9NEIS</name>
<evidence type="ECO:0000256" key="1">
    <source>
        <dbReference type="SAM" id="MobiDB-lite"/>
    </source>
</evidence>
<evidence type="ECO:0000313" key="2">
    <source>
        <dbReference type="EMBL" id="GGP19070.1"/>
    </source>
</evidence>
<comment type="caution">
    <text evidence="2">The sequence shown here is derived from an EMBL/GenBank/DDBJ whole genome shotgun (WGS) entry which is preliminary data.</text>
</comment>
<gene>
    <name evidence="2" type="ORF">GCM10010970_08790</name>
</gene>
<protein>
    <submittedName>
        <fullName evidence="2">Uncharacterized protein</fullName>
    </submittedName>
</protein>
<dbReference type="Proteomes" id="UP000637267">
    <property type="component" value="Unassembled WGS sequence"/>
</dbReference>
<feature type="compositionally biased region" description="Acidic residues" evidence="1">
    <location>
        <begin position="44"/>
        <end position="53"/>
    </location>
</feature>
<dbReference type="EMBL" id="BMLX01000001">
    <property type="protein sequence ID" value="GGP19070.1"/>
    <property type="molecule type" value="Genomic_DNA"/>
</dbReference>
<feature type="region of interest" description="Disordered" evidence="1">
    <location>
        <begin position="21"/>
        <end position="65"/>
    </location>
</feature>